<keyword evidence="10" id="KW-1185">Reference proteome</keyword>
<dbReference type="AlphaFoldDB" id="A0A9P3UJZ6"/>
<dbReference type="SUPFAM" id="SSF46689">
    <property type="entry name" value="Homeodomain-like"/>
    <property type="match status" value="1"/>
</dbReference>
<keyword evidence="2 5" id="KW-0238">DNA-binding</keyword>
<feature type="region of interest" description="Disordered" evidence="7">
    <location>
        <begin position="249"/>
        <end position="396"/>
    </location>
</feature>
<dbReference type="GO" id="GO:0006355">
    <property type="term" value="P:regulation of DNA-templated transcription"/>
    <property type="evidence" value="ECO:0007669"/>
    <property type="project" value="InterPro"/>
</dbReference>
<dbReference type="InterPro" id="IPR008422">
    <property type="entry name" value="KN_HD"/>
</dbReference>
<comment type="similarity">
    <text evidence="1">Belongs to the TALE/M-ATYP homeobox family.</text>
</comment>
<evidence type="ECO:0000256" key="6">
    <source>
        <dbReference type="SAM" id="Coils"/>
    </source>
</evidence>
<sequence length="649" mass="71251">MTDDLDAQFLHRISLTEAELLNLDPTLLDDFNRRWLVLVEDLKVAMDADGLRVSTIRIAHALANRVSKVVQTLLDLEVLAEKLKASLLDETSTILDTPVTLPELPHPANVAPYIKPSYTWLLENLHNPYPSTRVRDDIAQKSGAARKDVDNWFIDARKRIGWNALRKAVFSNKRVDIVDAATRFFVEDDPKRPLDPTIEYEFIAIKKSAKDLYVDKFSESDLAARLDMAVKNLTPQRKAEAMAERLRQLQLRKDRESYPSPDRSPEPTRLSPVPYNDDADTNAPRSISATSRKRRSSSAEPPSDESEPSADRPTKRSRLEDSSSSPKGLAFPTGLPSPAASVDEPLQAPGAADPVAPLVPSTISATPNRKRRLSDSDGQGAPKRPRNLPVGPRLQAVSDPLPLSSALFDASAFDGWFQKNFDLQSPPQVGEISPCGFDVELGNLSDFECESQTESASGSPRAAQQAFELPTVEVDSAQLQVPNSDLPSEFNLDDLQSFLSSNPLTNFPQHVAPLGQDFPMPQIPSLGLDFLNDFEASFQTPNETTSAVNDSFTASAAPAFDFHWALPDYLNVGAHNSASHPGKGPDPPHNGLDLLPSLSMPNSAEFSIPLDGDYLASLQAQAARKQKEMKLKQMKEEALRLELELAASA</sequence>
<keyword evidence="3 5" id="KW-0371">Homeobox</keyword>
<dbReference type="SMART" id="SM00389">
    <property type="entry name" value="HOX"/>
    <property type="match status" value="1"/>
</dbReference>
<evidence type="ECO:0000259" key="8">
    <source>
        <dbReference type="PROSITE" id="PS50071"/>
    </source>
</evidence>
<proteinExistence type="inferred from homology"/>
<protein>
    <recommendedName>
        <fullName evidence="8">Homeobox domain-containing protein</fullName>
    </recommendedName>
</protein>
<dbReference type="Pfam" id="PF12737">
    <property type="entry name" value="Mating_C"/>
    <property type="match status" value="1"/>
</dbReference>
<dbReference type="EMBL" id="BRPK01000003">
    <property type="protein sequence ID" value="GLB35907.1"/>
    <property type="molecule type" value="Genomic_DNA"/>
</dbReference>
<evidence type="ECO:0000256" key="2">
    <source>
        <dbReference type="ARBA" id="ARBA00023125"/>
    </source>
</evidence>
<dbReference type="GO" id="GO:0003677">
    <property type="term" value="F:DNA binding"/>
    <property type="evidence" value="ECO:0007669"/>
    <property type="project" value="UniProtKB-UniRule"/>
</dbReference>
<reference evidence="9" key="1">
    <citation type="submission" date="2022-07" db="EMBL/GenBank/DDBJ databases">
        <title>The genome of Lyophyllum shimeji provides insight into the initial evolution of ectomycorrhizal fungal genome.</title>
        <authorList>
            <person name="Kobayashi Y."/>
            <person name="Shibata T."/>
            <person name="Hirakawa H."/>
            <person name="Shigenobu S."/>
            <person name="Nishiyama T."/>
            <person name="Yamada A."/>
            <person name="Hasebe M."/>
            <person name="Kawaguchi M."/>
        </authorList>
    </citation>
    <scope>NUCLEOTIDE SEQUENCE</scope>
    <source>
        <strain evidence="9">AT787</strain>
    </source>
</reference>
<feature type="compositionally biased region" description="Basic and acidic residues" evidence="7">
    <location>
        <begin position="309"/>
        <end position="321"/>
    </location>
</feature>
<organism evidence="9 10">
    <name type="scientific">Lyophyllum shimeji</name>
    <name type="common">Hon-shimeji</name>
    <name type="synonym">Tricholoma shimeji</name>
    <dbReference type="NCBI Taxonomy" id="47721"/>
    <lineage>
        <taxon>Eukaryota</taxon>
        <taxon>Fungi</taxon>
        <taxon>Dikarya</taxon>
        <taxon>Basidiomycota</taxon>
        <taxon>Agaricomycotina</taxon>
        <taxon>Agaricomycetes</taxon>
        <taxon>Agaricomycetidae</taxon>
        <taxon>Agaricales</taxon>
        <taxon>Tricholomatineae</taxon>
        <taxon>Lyophyllaceae</taxon>
        <taxon>Lyophyllum</taxon>
    </lineage>
</organism>
<evidence type="ECO:0000256" key="1">
    <source>
        <dbReference type="ARBA" id="ARBA00005800"/>
    </source>
</evidence>
<dbReference type="Gene3D" id="1.10.10.60">
    <property type="entry name" value="Homeodomain-like"/>
    <property type="match status" value="1"/>
</dbReference>
<dbReference type="Proteomes" id="UP001063166">
    <property type="component" value="Unassembled WGS sequence"/>
</dbReference>
<dbReference type="InterPro" id="IPR009057">
    <property type="entry name" value="Homeodomain-like_sf"/>
</dbReference>
<feature type="region of interest" description="Disordered" evidence="7">
    <location>
        <begin position="577"/>
        <end position="596"/>
    </location>
</feature>
<keyword evidence="6" id="KW-0175">Coiled coil</keyword>
<gene>
    <name evidence="9" type="ORF">LshimejAT787_0301950</name>
</gene>
<feature type="DNA-binding region" description="Homeobox" evidence="5">
    <location>
        <begin position="129"/>
        <end position="164"/>
    </location>
</feature>
<evidence type="ECO:0000256" key="4">
    <source>
        <dbReference type="ARBA" id="ARBA00023242"/>
    </source>
</evidence>
<dbReference type="CDD" id="cd00086">
    <property type="entry name" value="homeodomain"/>
    <property type="match status" value="1"/>
</dbReference>
<comment type="caution">
    <text evidence="9">The sequence shown here is derived from an EMBL/GenBank/DDBJ whole genome shotgun (WGS) entry which is preliminary data.</text>
</comment>
<evidence type="ECO:0000256" key="3">
    <source>
        <dbReference type="ARBA" id="ARBA00023155"/>
    </source>
</evidence>
<dbReference type="OrthoDB" id="250329at2759"/>
<feature type="coiled-coil region" evidence="6">
    <location>
        <begin position="615"/>
        <end position="644"/>
    </location>
</feature>
<evidence type="ECO:0000256" key="7">
    <source>
        <dbReference type="SAM" id="MobiDB-lite"/>
    </source>
</evidence>
<comment type="subcellular location">
    <subcellularLocation>
        <location evidence="5">Nucleus</location>
    </subcellularLocation>
</comment>
<dbReference type="InterPro" id="IPR024441">
    <property type="entry name" value="Homeodomain1_C"/>
</dbReference>
<dbReference type="GO" id="GO:0005634">
    <property type="term" value="C:nucleus"/>
    <property type="evidence" value="ECO:0007669"/>
    <property type="project" value="UniProtKB-SubCell"/>
</dbReference>
<name>A0A9P3UJZ6_LYOSH</name>
<evidence type="ECO:0000256" key="5">
    <source>
        <dbReference type="PROSITE-ProRule" id="PRU00108"/>
    </source>
</evidence>
<feature type="domain" description="Homeobox" evidence="8">
    <location>
        <begin position="127"/>
        <end position="163"/>
    </location>
</feature>
<evidence type="ECO:0000313" key="9">
    <source>
        <dbReference type="EMBL" id="GLB35907.1"/>
    </source>
</evidence>
<evidence type="ECO:0000313" key="10">
    <source>
        <dbReference type="Proteomes" id="UP001063166"/>
    </source>
</evidence>
<accession>A0A9P3UJZ6</accession>
<keyword evidence="4 5" id="KW-0539">Nucleus</keyword>
<dbReference type="PROSITE" id="PS50071">
    <property type="entry name" value="HOMEOBOX_2"/>
    <property type="match status" value="1"/>
</dbReference>
<dbReference type="InterPro" id="IPR001356">
    <property type="entry name" value="HD"/>
</dbReference>
<dbReference type="Pfam" id="PF05920">
    <property type="entry name" value="Homeobox_KN"/>
    <property type="match status" value="1"/>
</dbReference>